<proteinExistence type="inferred from homology"/>
<dbReference type="InterPro" id="IPR036869">
    <property type="entry name" value="J_dom_sf"/>
</dbReference>
<dbReference type="PANTHER" id="PTHR14021">
    <property type="entry name" value="IRON-SULFUR CLUSTER CO-CHAPERONE PROTEIN HSCB"/>
    <property type="match status" value="1"/>
</dbReference>
<dbReference type="Gene3D" id="1.10.287.110">
    <property type="entry name" value="DnaJ domain"/>
    <property type="match status" value="1"/>
</dbReference>
<accession>A0A9W7ZTA0</accession>
<evidence type="ECO:0000313" key="4">
    <source>
        <dbReference type="EMBL" id="KAJ1911036.1"/>
    </source>
</evidence>
<dbReference type="GO" id="GO:0051087">
    <property type="term" value="F:protein-folding chaperone binding"/>
    <property type="evidence" value="ECO:0007669"/>
    <property type="project" value="InterPro"/>
</dbReference>
<keyword evidence="5" id="KW-1185">Reference proteome</keyword>
<dbReference type="Proteomes" id="UP001150569">
    <property type="component" value="Unassembled WGS sequence"/>
</dbReference>
<dbReference type="InterPro" id="IPR001623">
    <property type="entry name" value="DnaJ_domain"/>
</dbReference>
<dbReference type="NCBIfam" id="TIGR00714">
    <property type="entry name" value="hscB"/>
    <property type="match status" value="1"/>
</dbReference>
<dbReference type="EMBL" id="JANBPT010000976">
    <property type="protein sequence ID" value="KAJ1911036.1"/>
    <property type="molecule type" value="Genomic_DNA"/>
</dbReference>
<comment type="similarity">
    <text evidence="1">Belongs to the HscB family.</text>
</comment>
<dbReference type="GO" id="GO:0005739">
    <property type="term" value="C:mitochondrion"/>
    <property type="evidence" value="ECO:0007669"/>
    <property type="project" value="TreeGrafter"/>
</dbReference>
<dbReference type="Pfam" id="PF07743">
    <property type="entry name" value="HSCB_C"/>
    <property type="match status" value="1"/>
</dbReference>
<evidence type="ECO:0000256" key="2">
    <source>
        <dbReference type="ARBA" id="ARBA00023186"/>
    </source>
</evidence>
<dbReference type="AlphaFoldDB" id="A0A9W7ZTA0"/>
<reference evidence="4" key="1">
    <citation type="submission" date="2022-07" db="EMBL/GenBank/DDBJ databases">
        <title>Phylogenomic reconstructions and comparative analyses of Kickxellomycotina fungi.</title>
        <authorList>
            <person name="Reynolds N.K."/>
            <person name="Stajich J.E."/>
            <person name="Barry K."/>
            <person name="Grigoriev I.V."/>
            <person name="Crous P."/>
            <person name="Smith M.E."/>
        </authorList>
    </citation>
    <scope>NUCLEOTIDE SEQUENCE</scope>
    <source>
        <strain evidence="4">RSA 861</strain>
    </source>
</reference>
<dbReference type="GO" id="GO:0001671">
    <property type="term" value="F:ATPase activator activity"/>
    <property type="evidence" value="ECO:0007669"/>
    <property type="project" value="InterPro"/>
</dbReference>
<dbReference type="InterPro" id="IPR004640">
    <property type="entry name" value="HscB"/>
</dbReference>
<protein>
    <submittedName>
        <fullName evidence="4">Molecular chaperone</fullName>
    </submittedName>
</protein>
<dbReference type="SUPFAM" id="SSF47144">
    <property type="entry name" value="HSC20 (HSCB), C-terminal oligomerisation domain"/>
    <property type="match status" value="1"/>
</dbReference>
<dbReference type="InterPro" id="IPR036386">
    <property type="entry name" value="HscB_C_sf"/>
</dbReference>
<organism evidence="4 5">
    <name type="scientific">Tieghemiomyces parasiticus</name>
    <dbReference type="NCBI Taxonomy" id="78921"/>
    <lineage>
        <taxon>Eukaryota</taxon>
        <taxon>Fungi</taxon>
        <taxon>Fungi incertae sedis</taxon>
        <taxon>Zoopagomycota</taxon>
        <taxon>Kickxellomycotina</taxon>
        <taxon>Dimargaritomycetes</taxon>
        <taxon>Dimargaritales</taxon>
        <taxon>Dimargaritaceae</taxon>
        <taxon>Tieghemiomyces</taxon>
    </lineage>
</organism>
<name>A0A9W7ZTA0_9FUNG</name>
<comment type="caution">
    <text evidence="4">The sequence shown here is derived from an EMBL/GenBank/DDBJ whole genome shotgun (WGS) entry which is preliminary data.</text>
</comment>
<gene>
    <name evidence="4" type="primary">JAC1_2</name>
    <name evidence="4" type="ORF">IWQ60_010334</name>
</gene>
<dbReference type="OrthoDB" id="448954at2759"/>
<sequence>MRLYRLSLTLLPRHVGDTTLARIPVIPSNTRTRTLTVLSRTPVTQCVPNPWYPPYTRPRLRSLSVTASSAHLGPTTHADRPPPRKLCWKCDATLESETLVCDNQHCQALVPLSPEISYFDVLVGEETFDVDIGILRRNFLKLQQKAHPDNYSQSSPQEQKIADVHSTWLNTAYHTLRNPLARAKYILQRHGYKSDTEEVIQDPKFLTVVFDVRERLSEITDEKEADAFKLENEDRINDLVQQLSDAFSRKDYDQAQGLVAKLQYWYSTQDTLSNWSHHHEA</sequence>
<evidence type="ECO:0000259" key="3">
    <source>
        <dbReference type="PROSITE" id="PS50076"/>
    </source>
</evidence>
<keyword evidence="2" id="KW-0143">Chaperone</keyword>
<feature type="domain" description="J" evidence="3">
    <location>
        <begin position="117"/>
        <end position="191"/>
    </location>
</feature>
<dbReference type="SUPFAM" id="SSF46565">
    <property type="entry name" value="Chaperone J-domain"/>
    <property type="match status" value="1"/>
</dbReference>
<dbReference type="Gene3D" id="1.20.1280.20">
    <property type="entry name" value="HscB, C-terminal domain"/>
    <property type="match status" value="1"/>
</dbReference>
<dbReference type="InterPro" id="IPR009073">
    <property type="entry name" value="HscB_oligo_C"/>
</dbReference>
<dbReference type="PANTHER" id="PTHR14021:SF15">
    <property type="entry name" value="IRON-SULFUR CLUSTER CO-CHAPERONE PROTEIN HSCB"/>
    <property type="match status" value="1"/>
</dbReference>
<dbReference type="GO" id="GO:0051259">
    <property type="term" value="P:protein complex oligomerization"/>
    <property type="evidence" value="ECO:0007669"/>
    <property type="project" value="InterPro"/>
</dbReference>
<dbReference type="PROSITE" id="PS50076">
    <property type="entry name" value="DNAJ_2"/>
    <property type="match status" value="1"/>
</dbReference>
<evidence type="ECO:0000256" key="1">
    <source>
        <dbReference type="ARBA" id="ARBA00010476"/>
    </source>
</evidence>
<evidence type="ECO:0000313" key="5">
    <source>
        <dbReference type="Proteomes" id="UP001150569"/>
    </source>
</evidence>
<dbReference type="GO" id="GO:0044571">
    <property type="term" value="P:[2Fe-2S] cluster assembly"/>
    <property type="evidence" value="ECO:0007669"/>
    <property type="project" value="InterPro"/>
</dbReference>